<reference evidence="1 2" key="1">
    <citation type="submission" date="2017-12" db="EMBL/GenBank/DDBJ databases">
        <title>Hemimetabolous genomes reveal molecular basis of termite eusociality.</title>
        <authorList>
            <person name="Harrison M.C."/>
            <person name="Jongepier E."/>
            <person name="Robertson H.M."/>
            <person name="Arning N."/>
            <person name="Bitard-Feildel T."/>
            <person name="Chao H."/>
            <person name="Childers C.P."/>
            <person name="Dinh H."/>
            <person name="Doddapaneni H."/>
            <person name="Dugan S."/>
            <person name="Gowin J."/>
            <person name="Greiner C."/>
            <person name="Han Y."/>
            <person name="Hu H."/>
            <person name="Hughes D.S.T."/>
            <person name="Huylmans A.-K."/>
            <person name="Kemena C."/>
            <person name="Kremer L.P.M."/>
            <person name="Lee S.L."/>
            <person name="Lopez-Ezquerra A."/>
            <person name="Mallet L."/>
            <person name="Monroy-Kuhn J.M."/>
            <person name="Moser A."/>
            <person name="Murali S.C."/>
            <person name="Muzny D.M."/>
            <person name="Otani S."/>
            <person name="Piulachs M.-D."/>
            <person name="Poelchau M."/>
            <person name="Qu J."/>
            <person name="Schaub F."/>
            <person name="Wada-Katsumata A."/>
            <person name="Worley K.C."/>
            <person name="Xie Q."/>
            <person name="Ylla G."/>
            <person name="Poulsen M."/>
            <person name="Gibbs R.A."/>
            <person name="Schal C."/>
            <person name="Richards S."/>
            <person name="Belles X."/>
            <person name="Korb J."/>
            <person name="Bornberg-Bauer E."/>
        </authorList>
    </citation>
    <scope>NUCLEOTIDE SEQUENCE [LARGE SCALE GENOMIC DNA]</scope>
    <source>
        <tissue evidence="1">Whole body</tissue>
    </source>
</reference>
<evidence type="ECO:0000313" key="2">
    <source>
        <dbReference type="Proteomes" id="UP000235965"/>
    </source>
</evidence>
<proteinExistence type="predicted"/>
<accession>A0A2J7RR79</accession>
<gene>
    <name evidence="1" type="ORF">B7P43_G14486</name>
</gene>
<keyword evidence="2" id="KW-1185">Reference proteome</keyword>
<dbReference type="InterPro" id="IPR052836">
    <property type="entry name" value="PRRT_domain-containing"/>
</dbReference>
<evidence type="ECO:0000313" key="1">
    <source>
        <dbReference type="EMBL" id="PNF43327.1"/>
    </source>
</evidence>
<dbReference type="EMBL" id="NEVH01000611">
    <property type="protein sequence ID" value="PNF43327.1"/>
    <property type="molecule type" value="Genomic_DNA"/>
</dbReference>
<dbReference type="Proteomes" id="UP000235965">
    <property type="component" value="Unassembled WGS sequence"/>
</dbReference>
<comment type="caution">
    <text evidence="1">The sequence shown here is derived from an EMBL/GenBank/DDBJ whole genome shotgun (WGS) entry which is preliminary data.</text>
</comment>
<protein>
    <submittedName>
        <fullName evidence="1">Uncharacterized protein</fullName>
    </submittedName>
</protein>
<dbReference type="OrthoDB" id="10066605at2759"/>
<dbReference type="PANTHER" id="PTHR35578">
    <property type="entry name" value="PROLINE-RICH TRANSMEMBRANE PROTEIN 4-RELATED"/>
    <property type="match status" value="1"/>
</dbReference>
<name>A0A2J7RR79_9NEOP</name>
<sequence length="130" mass="14454">MVTSPPTSRKSQVQKVLNATYITALLGLVLCVADMGRLCGPYGLMAPTSNSTGRTPRGGDSLDPLQQNDATGLRPWPWFCFQTLCRALEFAMGCAMANITKQPVNSRHQSLQQQYAYSLRLKQHRESLYM</sequence>
<dbReference type="InParanoid" id="A0A2J7RR79"/>
<organism evidence="1 2">
    <name type="scientific">Cryptotermes secundus</name>
    <dbReference type="NCBI Taxonomy" id="105785"/>
    <lineage>
        <taxon>Eukaryota</taxon>
        <taxon>Metazoa</taxon>
        <taxon>Ecdysozoa</taxon>
        <taxon>Arthropoda</taxon>
        <taxon>Hexapoda</taxon>
        <taxon>Insecta</taxon>
        <taxon>Pterygota</taxon>
        <taxon>Neoptera</taxon>
        <taxon>Polyneoptera</taxon>
        <taxon>Dictyoptera</taxon>
        <taxon>Blattodea</taxon>
        <taxon>Blattoidea</taxon>
        <taxon>Termitoidae</taxon>
        <taxon>Kalotermitidae</taxon>
        <taxon>Cryptotermitinae</taxon>
        <taxon>Cryptotermes</taxon>
    </lineage>
</organism>
<dbReference type="AlphaFoldDB" id="A0A2J7RR79"/>
<dbReference type="PANTHER" id="PTHR35578:SF6">
    <property type="entry name" value="PROLINE-RICH TRANSMEMBRANE PROTEIN 4"/>
    <property type="match status" value="1"/>
</dbReference>